<name>A0ACD0P3J5_9BASI</name>
<keyword evidence="2" id="KW-1185">Reference proteome</keyword>
<dbReference type="Proteomes" id="UP000245626">
    <property type="component" value="Unassembled WGS sequence"/>
</dbReference>
<sequence length="121" mass="13785">MACHIRNDVFLSFILLLFHRFPPSTFHIPSQSSGVFSSDWLERACTQRLLLPLLGHQTHLGWCGVKQRWLEFAIGMHVGNHVTTRTRTGGTSLIEHICIPRAHTRTTLLTPAFKEDPTKIK</sequence>
<gene>
    <name evidence="1" type="ORF">IE53DRAFT_265362</name>
</gene>
<evidence type="ECO:0000313" key="2">
    <source>
        <dbReference type="Proteomes" id="UP000245626"/>
    </source>
</evidence>
<evidence type="ECO:0000313" key="1">
    <source>
        <dbReference type="EMBL" id="PWN52622.1"/>
    </source>
</evidence>
<dbReference type="EMBL" id="KZ819766">
    <property type="protein sequence ID" value="PWN52622.1"/>
    <property type="molecule type" value="Genomic_DNA"/>
</dbReference>
<organism evidence="1 2">
    <name type="scientific">Violaceomyces palustris</name>
    <dbReference type="NCBI Taxonomy" id="1673888"/>
    <lineage>
        <taxon>Eukaryota</taxon>
        <taxon>Fungi</taxon>
        <taxon>Dikarya</taxon>
        <taxon>Basidiomycota</taxon>
        <taxon>Ustilaginomycotina</taxon>
        <taxon>Ustilaginomycetes</taxon>
        <taxon>Violaceomycetales</taxon>
        <taxon>Violaceomycetaceae</taxon>
        <taxon>Violaceomyces</taxon>
    </lineage>
</organism>
<protein>
    <submittedName>
        <fullName evidence="1">Uncharacterized protein</fullName>
    </submittedName>
</protein>
<accession>A0ACD0P3J5</accession>
<proteinExistence type="predicted"/>
<reference evidence="1 2" key="1">
    <citation type="journal article" date="2018" name="Mol. Biol. Evol.">
        <title>Broad Genomic Sampling Reveals a Smut Pathogenic Ancestry of the Fungal Clade Ustilaginomycotina.</title>
        <authorList>
            <person name="Kijpornyongpan T."/>
            <person name="Mondo S.J."/>
            <person name="Barry K."/>
            <person name="Sandor L."/>
            <person name="Lee J."/>
            <person name="Lipzen A."/>
            <person name="Pangilinan J."/>
            <person name="LaButti K."/>
            <person name="Hainaut M."/>
            <person name="Henrissat B."/>
            <person name="Grigoriev I.V."/>
            <person name="Spatafora J.W."/>
            <person name="Aime M.C."/>
        </authorList>
    </citation>
    <scope>NUCLEOTIDE SEQUENCE [LARGE SCALE GENOMIC DNA]</scope>
    <source>
        <strain evidence="1 2">SA 807</strain>
    </source>
</reference>